<keyword evidence="1" id="KW-0472">Membrane</keyword>
<dbReference type="AlphaFoldDB" id="A0A736JAX2"/>
<dbReference type="Pfam" id="PF12084">
    <property type="entry name" value="DUF3561"/>
    <property type="match status" value="1"/>
</dbReference>
<feature type="transmembrane region" description="Helical" evidence="1">
    <location>
        <begin position="95"/>
        <end position="118"/>
    </location>
</feature>
<name>A0A736JAX2_SALEN</name>
<reference evidence="2" key="1">
    <citation type="journal article" date="2018" name="Genome Biol.">
        <title>SKESA: strategic k-mer extension for scrupulous assemblies.</title>
        <authorList>
            <person name="Souvorov A."/>
            <person name="Agarwala R."/>
            <person name="Lipman D.J."/>
        </authorList>
    </citation>
    <scope>NUCLEOTIDE SEQUENCE</scope>
    <source>
        <strain evidence="2">MB760</strain>
    </source>
</reference>
<keyword evidence="1" id="KW-1133">Transmembrane helix</keyword>
<accession>A0A736JAX2</accession>
<keyword evidence="1" id="KW-0812">Transmembrane</keyword>
<evidence type="ECO:0000256" key="1">
    <source>
        <dbReference type="SAM" id="Phobius"/>
    </source>
</evidence>
<proteinExistence type="predicted"/>
<comment type="caution">
    <text evidence="2">The sequence shown here is derived from an EMBL/GenBank/DDBJ whole genome shotgun (WGS) entry which is preliminary data.</text>
</comment>
<gene>
    <name evidence="2" type="ORF">GNA89_002352</name>
</gene>
<evidence type="ECO:0000313" key="2">
    <source>
        <dbReference type="EMBL" id="HAE7612403.1"/>
    </source>
</evidence>
<dbReference type="NCBIfam" id="NF008001">
    <property type="entry name" value="PRK10726.1"/>
    <property type="match status" value="1"/>
</dbReference>
<protein>
    <submittedName>
        <fullName evidence="2">DUF3561 family protein</fullName>
    </submittedName>
</protein>
<dbReference type="EMBL" id="DAASZA010000010">
    <property type="protein sequence ID" value="HAE7612403.1"/>
    <property type="molecule type" value="Genomic_DNA"/>
</dbReference>
<feature type="transmembrane region" description="Helical" evidence="1">
    <location>
        <begin position="35"/>
        <end position="58"/>
    </location>
</feature>
<reference evidence="2" key="2">
    <citation type="submission" date="2018-07" db="EMBL/GenBank/DDBJ databases">
        <authorList>
            <consortium name="NCBI Pathogen Detection Project"/>
        </authorList>
    </citation>
    <scope>NUCLEOTIDE SEQUENCE</scope>
    <source>
        <strain evidence="2">MB760</strain>
    </source>
</reference>
<organism evidence="2">
    <name type="scientific">Salmonella enteritidis</name>
    <dbReference type="NCBI Taxonomy" id="149539"/>
    <lineage>
        <taxon>Bacteria</taxon>
        <taxon>Pseudomonadati</taxon>
        <taxon>Pseudomonadota</taxon>
        <taxon>Gammaproteobacteria</taxon>
        <taxon>Enterobacterales</taxon>
        <taxon>Enterobacteriaceae</taxon>
        <taxon>Salmonella</taxon>
    </lineage>
</organism>
<sequence>MPGMVKVTGFNMRNSHNITFTRSDAFMVDDDATSAFPGGAVVGFVSWLLALGIPFLLYGPNTLFFFLYTWPFFLALMPVSVIIGIALHLLVKGKILFSIMFTLLAVGALFGALFIWLLG</sequence>
<feature type="transmembrane region" description="Helical" evidence="1">
    <location>
        <begin position="65"/>
        <end position="89"/>
    </location>
</feature>
<dbReference type="InterPro" id="IPR022721">
    <property type="entry name" value="DUF3561"/>
</dbReference>